<dbReference type="PANTHER" id="PTHR28023">
    <property type="entry name" value="UPF0357 PROTEIN YCL012C"/>
    <property type="match status" value="1"/>
</dbReference>
<evidence type="ECO:0000313" key="6">
    <source>
        <dbReference type="Proteomes" id="UP000001072"/>
    </source>
</evidence>
<keyword evidence="6" id="KW-1185">Reference proteome</keyword>
<feature type="chain" id="PRO_5003320856" description="Secreted protein" evidence="4">
    <location>
        <begin position="22"/>
        <end position="159"/>
    </location>
</feature>
<keyword evidence="2 4" id="KW-0732">Signal</keyword>
<feature type="compositionally biased region" description="Pro residues" evidence="3">
    <location>
        <begin position="23"/>
        <end position="42"/>
    </location>
</feature>
<evidence type="ECO:0000256" key="4">
    <source>
        <dbReference type="SAM" id="SignalP"/>
    </source>
</evidence>
<evidence type="ECO:0000256" key="1">
    <source>
        <dbReference type="ARBA" id="ARBA00008325"/>
    </source>
</evidence>
<evidence type="ECO:0000256" key="2">
    <source>
        <dbReference type="ARBA" id="ARBA00022729"/>
    </source>
</evidence>
<evidence type="ECO:0008006" key="7">
    <source>
        <dbReference type="Google" id="ProtNLM"/>
    </source>
</evidence>
<name>F4RL33_MELLP</name>
<dbReference type="OrthoDB" id="447314at2759"/>
<dbReference type="Proteomes" id="UP000001072">
    <property type="component" value="Unassembled WGS sequence"/>
</dbReference>
<sequence length="159" mass="17727">MSSLSPFKPLLLLLPLPGLLSLTPPPPPPPPPVPPGLPPPPASRMYGLELSVDQIIGILRAMKDSTEVHSHNGQSNDETQMTWWRGIIFNLIERAIQDVSVSRIPTFDVAHSSGYSSAIFDLSDNLSDEDHRQLDLEEVGKIMHEHRCNFDQARLIRHN</sequence>
<evidence type="ECO:0000313" key="5">
    <source>
        <dbReference type="EMBL" id="EGG06935.1"/>
    </source>
</evidence>
<dbReference type="HOGENOM" id="CLU_1661146_0_0_1"/>
<dbReference type="RefSeq" id="XP_007409895.1">
    <property type="nucleotide sequence ID" value="XM_007409833.1"/>
</dbReference>
<proteinExistence type="inferred from homology"/>
<evidence type="ECO:0000256" key="3">
    <source>
        <dbReference type="SAM" id="MobiDB-lite"/>
    </source>
</evidence>
<feature type="region of interest" description="Disordered" evidence="3">
    <location>
        <begin position="23"/>
        <end position="44"/>
    </location>
</feature>
<dbReference type="AlphaFoldDB" id="F4RL33"/>
<gene>
    <name evidence="5" type="ORF">MELLADRAFT_106345</name>
</gene>
<dbReference type="EMBL" id="GL883106">
    <property type="protein sequence ID" value="EGG06935.1"/>
    <property type="molecule type" value="Genomic_DNA"/>
</dbReference>
<dbReference type="GeneID" id="18922865"/>
<dbReference type="KEGG" id="mlr:MELLADRAFT_106345"/>
<protein>
    <recommendedName>
        <fullName evidence="7">Secreted protein</fullName>
    </recommendedName>
</protein>
<dbReference type="InParanoid" id="F4RL33"/>
<dbReference type="VEuPathDB" id="FungiDB:MELLADRAFT_106345"/>
<feature type="signal peptide" evidence="4">
    <location>
        <begin position="1"/>
        <end position="21"/>
    </location>
</feature>
<accession>F4RL33</accession>
<dbReference type="PANTHER" id="PTHR28023:SF1">
    <property type="entry name" value="UPF0357 PROTEIN YCL012C"/>
    <property type="match status" value="1"/>
</dbReference>
<reference evidence="6" key="1">
    <citation type="journal article" date="2011" name="Proc. Natl. Acad. Sci. U.S.A.">
        <title>Obligate biotrophy features unraveled by the genomic analysis of rust fungi.</title>
        <authorList>
            <person name="Duplessis S."/>
            <person name="Cuomo C.A."/>
            <person name="Lin Y.-C."/>
            <person name="Aerts A."/>
            <person name="Tisserant E."/>
            <person name="Veneault-Fourrey C."/>
            <person name="Joly D.L."/>
            <person name="Hacquard S."/>
            <person name="Amselem J."/>
            <person name="Cantarel B.L."/>
            <person name="Chiu R."/>
            <person name="Coutinho P.M."/>
            <person name="Feau N."/>
            <person name="Field M."/>
            <person name="Frey P."/>
            <person name="Gelhaye E."/>
            <person name="Goldberg J."/>
            <person name="Grabherr M.G."/>
            <person name="Kodira C.D."/>
            <person name="Kohler A."/>
            <person name="Kuees U."/>
            <person name="Lindquist E.A."/>
            <person name="Lucas S.M."/>
            <person name="Mago R."/>
            <person name="Mauceli E."/>
            <person name="Morin E."/>
            <person name="Murat C."/>
            <person name="Pangilinan J.L."/>
            <person name="Park R."/>
            <person name="Pearson M."/>
            <person name="Quesneville H."/>
            <person name="Rouhier N."/>
            <person name="Sakthikumar S."/>
            <person name="Salamov A.A."/>
            <person name="Schmutz J."/>
            <person name="Selles B."/>
            <person name="Shapiro H."/>
            <person name="Tanguay P."/>
            <person name="Tuskan G.A."/>
            <person name="Henrissat B."/>
            <person name="Van de Peer Y."/>
            <person name="Rouze P."/>
            <person name="Ellis J.G."/>
            <person name="Dodds P.N."/>
            <person name="Schein J.E."/>
            <person name="Zhong S."/>
            <person name="Hamelin R.C."/>
            <person name="Grigoriev I.V."/>
            <person name="Szabo L.J."/>
            <person name="Martin F."/>
        </authorList>
    </citation>
    <scope>NUCLEOTIDE SEQUENCE [LARGE SCALE GENOMIC DNA]</scope>
    <source>
        <strain evidence="6">98AG31 / pathotype 3-4-7</strain>
    </source>
</reference>
<dbReference type="Pfam" id="PF09435">
    <property type="entry name" value="DUF2015"/>
    <property type="match status" value="1"/>
</dbReference>
<organism evidence="6">
    <name type="scientific">Melampsora larici-populina (strain 98AG31 / pathotype 3-4-7)</name>
    <name type="common">Poplar leaf rust fungus</name>
    <dbReference type="NCBI Taxonomy" id="747676"/>
    <lineage>
        <taxon>Eukaryota</taxon>
        <taxon>Fungi</taxon>
        <taxon>Dikarya</taxon>
        <taxon>Basidiomycota</taxon>
        <taxon>Pucciniomycotina</taxon>
        <taxon>Pucciniomycetes</taxon>
        <taxon>Pucciniales</taxon>
        <taxon>Melampsoraceae</taxon>
        <taxon>Melampsora</taxon>
    </lineage>
</organism>
<comment type="similarity">
    <text evidence="1">Belongs to the UPF0357 family.</text>
</comment>
<dbReference type="InterPro" id="IPR018559">
    <property type="entry name" value="DUF2015"/>
</dbReference>